<dbReference type="EMBL" id="JACHJW010000001">
    <property type="protein sequence ID" value="MBB4962287.1"/>
    <property type="molecule type" value="Genomic_DNA"/>
</dbReference>
<reference evidence="2 3" key="1">
    <citation type="submission" date="2020-08" db="EMBL/GenBank/DDBJ databases">
        <title>Sequencing the genomes of 1000 actinobacteria strains.</title>
        <authorList>
            <person name="Klenk H.-P."/>
        </authorList>
    </citation>
    <scope>NUCLEOTIDE SEQUENCE [LARGE SCALE GENOMIC DNA]</scope>
    <source>
        <strain evidence="2 3">DSM 45886</strain>
    </source>
</reference>
<keyword evidence="3" id="KW-1185">Reference proteome</keyword>
<evidence type="ECO:0000256" key="1">
    <source>
        <dbReference type="SAM" id="MobiDB-lite"/>
    </source>
</evidence>
<dbReference type="AlphaFoldDB" id="A0A7W7SWJ3"/>
<evidence type="ECO:0000313" key="3">
    <source>
        <dbReference type="Proteomes" id="UP000578819"/>
    </source>
</evidence>
<name>A0A7W7SWJ3_9ACTN</name>
<sequence length="68" mass="7421">MTNVQQPELRRNGRNPTVQDSKAPGPADRRPKARGGQARPVPREQISPYGPSPRPVAEHTDRNEPSGG</sequence>
<feature type="compositionally biased region" description="Basic and acidic residues" evidence="1">
    <location>
        <begin position="56"/>
        <end position="68"/>
    </location>
</feature>
<feature type="region of interest" description="Disordered" evidence="1">
    <location>
        <begin position="1"/>
        <end position="68"/>
    </location>
</feature>
<dbReference type="Proteomes" id="UP000578819">
    <property type="component" value="Unassembled WGS sequence"/>
</dbReference>
<protein>
    <submittedName>
        <fullName evidence="2">Uncharacterized protein</fullName>
    </submittedName>
</protein>
<proteinExistence type="predicted"/>
<organism evidence="2 3">
    <name type="scientific">Micromonospora polyrhachis</name>
    <dbReference type="NCBI Taxonomy" id="1282883"/>
    <lineage>
        <taxon>Bacteria</taxon>
        <taxon>Bacillati</taxon>
        <taxon>Actinomycetota</taxon>
        <taxon>Actinomycetes</taxon>
        <taxon>Micromonosporales</taxon>
        <taxon>Micromonosporaceae</taxon>
        <taxon>Micromonospora</taxon>
    </lineage>
</organism>
<dbReference type="RefSeq" id="WP_184538413.1">
    <property type="nucleotide sequence ID" value="NZ_JACHJW010000001.1"/>
</dbReference>
<gene>
    <name evidence="2" type="ORF">FHR38_006020</name>
</gene>
<comment type="caution">
    <text evidence="2">The sequence shown here is derived from an EMBL/GenBank/DDBJ whole genome shotgun (WGS) entry which is preliminary data.</text>
</comment>
<evidence type="ECO:0000313" key="2">
    <source>
        <dbReference type="EMBL" id="MBB4962287.1"/>
    </source>
</evidence>
<accession>A0A7W7SWJ3</accession>